<name>G7VD04_9CREN</name>
<dbReference type="EMBL" id="CP003098">
    <property type="protein sequence ID" value="AET33883.1"/>
    <property type="molecule type" value="Genomic_DNA"/>
</dbReference>
<reference evidence="1 2" key="1">
    <citation type="journal article" date="2012" name="J. Bacteriol.">
        <title>Complete genome sequence of strain 1860, a crenarchaeon of the genus pyrobaculum able to grow with various electron acceptors.</title>
        <authorList>
            <person name="Mardanov A.V."/>
            <person name="Gumerov V.M."/>
            <person name="Slobodkina G.B."/>
            <person name="Beletsky A.V."/>
            <person name="Bonch-Osmolovskaya E.A."/>
            <person name="Ravin N.V."/>
            <person name="Skryabin K.G."/>
        </authorList>
    </citation>
    <scope>NUCLEOTIDE SEQUENCE [LARGE SCALE GENOMIC DNA]</scope>
    <source>
        <strain evidence="1 2">1860</strain>
    </source>
</reference>
<dbReference type="HOGENOM" id="CLU_375379_0_0_2"/>
<dbReference type="BioCyc" id="PSP1104324:GJSN-2443-MONOMER"/>
<dbReference type="Proteomes" id="UP000005867">
    <property type="component" value="Chromosome"/>
</dbReference>
<dbReference type="STRING" id="1104324.P186_2497"/>
<evidence type="ECO:0000313" key="1">
    <source>
        <dbReference type="EMBL" id="AET33883.1"/>
    </source>
</evidence>
<dbReference type="eggNOG" id="arCOG07691">
    <property type="taxonomic scope" value="Archaea"/>
</dbReference>
<accession>G7VD04</accession>
<protein>
    <submittedName>
        <fullName evidence="1">Uncharacterized protein</fullName>
    </submittedName>
</protein>
<gene>
    <name evidence="1" type="ORF">P186_2497</name>
</gene>
<evidence type="ECO:0000313" key="2">
    <source>
        <dbReference type="Proteomes" id="UP000005867"/>
    </source>
</evidence>
<dbReference type="KEGG" id="pyr:P186_2497"/>
<dbReference type="AlphaFoldDB" id="G7VD04"/>
<proteinExistence type="predicted"/>
<sequence length="739" mass="79468">MLLLVATATASAQQQEASAGRPVLICVDAGEAGLAGKPPLIAGFVTSRGARQPAQLYINGTVIKTVGIWEANSTKPQVQNLTVLPPVIKGLVCFPPGDPAPAGRGLYIEVEARGRRHGVTIINATEEPAAPPALPLEYTANKFKIVKGRVAARRAIREVATRDSAQIQPLITPQIEPLSLITPGPDLFEGFSGNIAASFKLAQTDHYVLDLTQRGTGEVCARGRFILPNGTSSFILSFTQATRAEVYGDAGCLLLSIKANITDADKGRLLASNLILNGSSMVAPGIHCVPNPPRPWYLAYADLGKWRDWNKRVDLEICVPAGVGGYGRYYIDAFIYAVVPAKSYAEPFAMESPGRGTVVRPPPGASQLYNGTYIAVPGFTPPPGYVWGSARANVVLKTCAPDAPSSVNIYWGPFYIGAVTRTQGIDGCWYYVVTPAMFTGAFDTAVAASLYIGGLIHSIAVGPFTWDVYSSGVTIQQMRIEGLYRPEMNARSSLAFLQYNMNWGTYTLSGFMSIIDHYSGTTYYYGDKVDLKLYAIGDSYYQPQFAISISKYERMQFHCPTVEITVEASSKGAPVALQLMVSMGTYTEGGNSIVDLLVGFISNMVDGSIKWASKALGYISWVAFAVDVVRAASFVGVRVDKIGGDLKYTVSLGSLAPDKIAIDGATLAPAIEHNASVTFIIKQVKMCGVVYGGYSAYLDPTVRLISQSNIHLFRTFTCGKQEIFTNAVYTAHCDSTSYG</sequence>
<organism evidence="1 2">
    <name type="scientific">Pyrobaculum ferrireducens</name>
    <dbReference type="NCBI Taxonomy" id="1104324"/>
    <lineage>
        <taxon>Archaea</taxon>
        <taxon>Thermoproteota</taxon>
        <taxon>Thermoprotei</taxon>
        <taxon>Thermoproteales</taxon>
        <taxon>Thermoproteaceae</taxon>
        <taxon>Pyrobaculum</taxon>
    </lineage>
</organism>
<keyword evidence="2" id="KW-1185">Reference proteome</keyword>